<sequence>MSNNGYTIRENLVEFEKSILEDLNQGYDLVDVAYGEALRCGGSLRCSKC</sequence>
<protein>
    <submittedName>
        <fullName evidence="1">Uncharacterized protein</fullName>
    </submittedName>
</protein>
<evidence type="ECO:0000313" key="2">
    <source>
        <dbReference type="Proteomes" id="UP000218418"/>
    </source>
</evidence>
<dbReference type="EMBL" id="AP018227">
    <property type="protein sequence ID" value="BAY80781.1"/>
    <property type="molecule type" value="Genomic_DNA"/>
</dbReference>
<evidence type="ECO:0000313" key="1">
    <source>
        <dbReference type="EMBL" id="BAY80781.1"/>
    </source>
</evidence>
<reference evidence="1 2" key="1">
    <citation type="submission" date="2017-06" db="EMBL/GenBank/DDBJ databases">
        <title>Genome sequencing of cyanobaciteial culture collection at National Institute for Environmental Studies (NIES).</title>
        <authorList>
            <person name="Hirose Y."/>
            <person name="Shimura Y."/>
            <person name="Fujisawa T."/>
            <person name="Nakamura Y."/>
            <person name="Kawachi M."/>
        </authorList>
    </citation>
    <scope>NUCLEOTIDE SEQUENCE [LARGE SCALE GENOMIC DNA]</scope>
    <source>
        <strain evidence="1 2">NIES-267</strain>
    </source>
</reference>
<name>A0A1Z4LHS3_9CYAN</name>
<dbReference type="AlphaFoldDB" id="A0A1Z4LHS3"/>
<gene>
    <name evidence="1" type="ORF">NIES267_02460</name>
</gene>
<keyword evidence="2" id="KW-1185">Reference proteome</keyword>
<organism evidence="1 2">
    <name type="scientific">Calothrix parasitica NIES-267</name>
    <dbReference type="NCBI Taxonomy" id="1973488"/>
    <lineage>
        <taxon>Bacteria</taxon>
        <taxon>Bacillati</taxon>
        <taxon>Cyanobacteriota</taxon>
        <taxon>Cyanophyceae</taxon>
        <taxon>Nostocales</taxon>
        <taxon>Calotrichaceae</taxon>
        <taxon>Calothrix</taxon>
    </lineage>
</organism>
<proteinExistence type="predicted"/>
<accession>A0A1Z4LHS3</accession>
<dbReference type="Proteomes" id="UP000218418">
    <property type="component" value="Chromosome"/>
</dbReference>